<dbReference type="EMBL" id="CAMXCT020006716">
    <property type="protein sequence ID" value="CAL1172211.1"/>
    <property type="molecule type" value="Genomic_DNA"/>
</dbReference>
<keyword evidence="8" id="KW-0378">Hydrolase</keyword>
<evidence type="ECO:0000256" key="9">
    <source>
        <dbReference type="ARBA" id="ARBA00022833"/>
    </source>
</evidence>
<dbReference type="GO" id="GO:0009897">
    <property type="term" value="C:external side of plasma membrane"/>
    <property type="evidence" value="ECO:0007669"/>
    <property type="project" value="TreeGrafter"/>
</dbReference>
<dbReference type="GO" id="GO:0006166">
    <property type="term" value="P:purine ribonucleoside salvage"/>
    <property type="evidence" value="ECO:0007669"/>
    <property type="project" value="UniProtKB-KW"/>
</dbReference>
<dbReference type="GO" id="GO:0005829">
    <property type="term" value="C:cytosol"/>
    <property type="evidence" value="ECO:0007669"/>
    <property type="project" value="TreeGrafter"/>
</dbReference>
<dbReference type="GO" id="GO:0046872">
    <property type="term" value="F:metal ion binding"/>
    <property type="evidence" value="ECO:0007669"/>
    <property type="project" value="UniProtKB-KW"/>
</dbReference>
<dbReference type="GO" id="GO:0043103">
    <property type="term" value="P:hypoxanthine salvage"/>
    <property type="evidence" value="ECO:0007669"/>
    <property type="project" value="TreeGrafter"/>
</dbReference>
<name>A0A9P1GQ57_9DINO</name>
<proteinExistence type="inferred from homology"/>
<comment type="similarity">
    <text evidence="3">Belongs to the metallo-dependent hydrolases superfamily. Adenosine and AMP deaminases family.</text>
</comment>
<comment type="pathway">
    <text evidence="2">Purine metabolism; purine nucleoside salvage.</text>
</comment>
<feature type="domain" description="Adenosine deaminase" evidence="11">
    <location>
        <begin position="29"/>
        <end position="333"/>
    </location>
</feature>
<dbReference type="SUPFAM" id="SSF51556">
    <property type="entry name" value="Metallo-dependent hydrolases"/>
    <property type="match status" value="1"/>
</dbReference>
<dbReference type="PANTHER" id="PTHR11409:SF43">
    <property type="entry name" value="ADENOSINE DEAMINASE"/>
    <property type="match status" value="1"/>
</dbReference>
<keyword evidence="9" id="KW-0862">Zinc</keyword>
<evidence type="ECO:0000256" key="5">
    <source>
        <dbReference type="ARBA" id="ARBA00018099"/>
    </source>
</evidence>
<dbReference type="OrthoDB" id="272271at2759"/>
<dbReference type="AlphaFoldDB" id="A0A9P1GQ57"/>
<keyword evidence="6" id="KW-0479">Metal-binding</keyword>
<dbReference type="GO" id="GO:0009168">
    <property type="term" value="P:purine ribonucleoside monophosphate biosynthetic process"/>
    <property type="evidence" value="ECO:0007669"/>
    <property type="project" value="InterPro"/>
</dbReference>
<dbReference type="EMBL" id="CAMXCT030006716">
    <property type="protein sequence ID" value="CAL4806148.1"/>
    <property type="molecule type" value="Genomic_DNA"/>
</dbReference>
<dbReference type="PROSITE" id="PS00485">
    <property type="entry name" value="A_DEAMINASE"/>
    <property type="match status" value="1"/>
</dbReference>
<evidence type="ECO:0000256" key="7">
    <source>
        <dbReference type="ARBA" id="ARBA00022726"/>
    </source>
</evidence>
<dbReference type="EC" id="3.5.4.4" evidence="4"/>
<dbReference type="InterPro" id="IPR006330">
    <property type="entry name" value="Ado/ade_deaminase"/>
</dbReference>
<protein>
    <recommendedName>
        <fullName evidence="5">Adenosine deaminase</fullName>
        <ecNumber evidence="4">3.5.4.4</ecNumber>
    </recommendedName>
</protein>
<gene>
    <name evidence="12" type="ORF">C1SCF055_LOCUS43371</name>
</gene>
<dbReference type="GO" id="GO:0006154">
    <property type="term" value="P:adenosine catabolic process"/>
    <property type="evidence" value="ECO:0007669"/>
    <property type="project" value="TreeGrafter"/>
</dbReference>
<evidence type="ECO:0000256" key="10">
    <source>
        <dbReference type="ARBA" id="ARBA00047764"/>
    </source>
</evidence>
<reference evidence="13" key="2">
    <citation type="submission" date="2024-04" db="EMBL/GenBank/DDBJ databases">
        <authorList>
            <person name="Chen Y."/>
            <person name="Shah S."/>
            <person name="Dougan E. K."/>
            <person name="Thang M."/>
            <person name="Chan C."/>
        </authorList>
    </citation>
    <scope>NUCLEOTIDE SEQUENCE [LARGE SCALE GENOMIC DNA]</scope>
</reference>
<sequence length="338" mass="36950">MEVESAMTGKAMPLRAAVRACDSLADFEKLITCRGQRSLQAMLDCFSIFLPCVRGDLQSVEELSYRFVGAQARENIAYTEVRYSPHLLMDGEYFTETEAGNPEPAIAAVTRGLRRGCAEHGIIVNQIICCISFQASWSMSIMQLAEKYRSAYPCAVVGVDVAAGEVGDDPAGHVEAFQKAKELGLKVTLHAGEVGGPENVRHAAFDFHAGRVGHGYAVADGQQEELLASLVRQGLHFEVCPTSSEETGAWRHETSEKPPWSEHPMRRMLEAGASVSINSDDPSVFLTSLTDELMLCISEVGLSREQILQLTLSALDAAFCSKEEKDLIQQKIQNFTST</sequence>
<evidence type="ECO:0000256" key="2">
    <source>
        <dbReference type="ARBA" id="ARBA00005058"/>
    </source>
</evidence>
<evidence type="ECO:0000313" key="14">
    <source>
        <dbReference type="Proteomes" id="UP001152797"/>
    </source>
</evidence>
<evidence type="ECO:0000256" key="8">
    <source>
        <dbReference type="ARBA" id="ARBA00022801"/>
    </source>
</evidence>
<dbReference type="InterPro" id="IPR001365">
    <property type="entry name" value="A_deaminase_dom"/>
</dbReference>
<dbReference type="Pfam" id="PF00962">
    <property type="entry name" value="A_deaminase"/>
    <property type="match status" value="1"/>
</dbReference>
<dbReference type="Gene3D" id="3.20.20.140">
    <property type="entry name" value="Metal-dependent hydrolases"/>
    <property type="match status" value="1"/>
</dbReference>
<evidence type="ECO:0000256" key="3">
    <source>
        <dbReference type="ARBA" id="ARBA00006676"/>
    </source>
</evidence>
<comment type="cofactor">
    <cofactor evidence="1">
        <name>Zn(2+)</name>
        <dbReference type="ChEBI" id="CHEBI:29105"/>
    </cofactor>
</comment>
<comment type="caution">
    <text evidence="12">The sequence shown here is derived from an EMBL/GenBank/DDBJ whole genome shotgun (WGS) entry which is preliminary data.</text>
</comment>
<dbReference type="GO" id="GO:0004000">
    <property type="term" value="F:adenosine deaminase activity"/>
    <property type="evidence" value="ECO:0007669"/>
    <property type="project" value="UniProtKB-ARBA"/>
</dbReference>
<evidence type="ECO:0000313" key="12">
    <source>
        <dbReference type="EMBL" id="CAI4018836.1"/>
    </source>
</evidence>
<dbReference type="EMBL" id="CAMXCT010006716">
    <property type="protein sequence ID" value="CAI4018836.1"/>
    <property type="molecule type" value="Genomic_DNA"/>
</dbReference>
<evidence type="ECO:0000259" key="11">
    <source>
        <dbReference type="Pfam" id="PF00962"/>
    </source>
</evidence>
<accession>A0A9P1GQ57</accession>
<dbReference type="GO" id="GO:0060169">
    <property type="term" value="P:negative regulation of adenosine receptor signaling pathway"/>
    <property type="evidence" value="ECO:0007669"/>
    <property type="project" value="TreeGrafter"/>
</dbReference>
<evidence type="ECO:0000256" key="1">
    <source>
        <dbReference type="ARBA" id="ARBA00001947"/>
    </source>
</evidence>
<evidence type="ECO:0000256" key="4">
    <source>
        <dbReference type="ARBA" id="ARBA00012784"/>
    </source>
</evidence>
<dbReference type="GO" id="GO:0046103">
    <property type="term" value="P:inosine biosynthetic process"/>
    <property type="evidence" value="ECO:0007669"/>
    <property type="project" value="TreeGrafter"/>
</dbReference>
<dbReference type="PANTHER" id="PTHR11409">
    <property type="entry name" value="ADENOSINE DEAMINASE"/>
    <property type="match status" value="1"/>
</dbReference>
<organism evidence="12">
    <name type="scientific">Cladocopium goreaui</name>
    <dbReference type="NCBI Taxonomy" id="2562237"/>
    <lineage>
        <taxon>Eukaryota</taxon>
        <taxon>Sar</taxon>
        <taxon>Alveolata</taxon>
        <taxon>Dinophyceae</taxon>
        <taxon>Suessiales</taxon>
        <taxon>Symbiodiniaceae</taxon>
        <taxon>Cladocopium</taxon>
    </lineage>
</organism>
<evidence type="ECO:0000313" key="13">
    <source>
        <dbReference type="EMBL" id="CAL1172211.1"/>
    </source>
</evidence>
<reference evidence="12" key="1">
    <citation type="submission" date="2022-10" db="EMBL/GenBank/DDBJ databases">
        <authorList>
            <person name="Chen Y."/>
            <person name="Dougan E. K."/>
            <person name="Chan C."/>
            <person name="Rhodes N."/>
            <person name="Thang M."/>
        </authorList>
    </citation>
    <scope>NUCLEOTIDE SEQUENCE</scope>
</reference>
<evidence type="ECO:0000256" key="6">
    <source>
        <dbReference type="ARBA" id="ARBA00022723"/>
    </source>
</evidence>
<comment type="catalytic activity">
    <reaction evidence="10">
        <text>adenosine + H2O + H(+) = inosine + NH4(+)</text>
        <dbReference type="Rhea" id="RHEA:24408"/>
        <dbReference type="ChEBI" id="CHEBI:15377"/>
        <dbReference type="ChEBI" id="CHEBI:15378"/>
        <dbReference type="ChEBI" id="CHEBI:16335"/>
        <dbReference type="ChEBI" id="CHEBI:17596"/>
        <dbReference type="ChEBI" id="CHEBI:28938"/>
        <dbReference type="EC" id="3.5.4.4"/>
    </reaction>
</comment>
<dbReference type="InterPro" id="IPR006650">
    <property type="entry name" value="A/AMP_deam_AS"/>
</dbReference>
<dbReference type="NCBIfam" id="TIGR01430">
    <property type="entry name" value="aden_deam"/>
    <property type="match status" value="1"/>
</dbReference>
<dbReference type="Proteomes" id="UP001152797">
    <property type="component" value="Unassembled WGS sequence"/>
</dbReference>
<keyword evidence="7" id="KW-0660">Purine salvage</keyword>
<dbReference type="InterPro" id="IPR032466">
    <property type="entry name" value="Metal_Hydrolase"/>
</dbReference>
<keyword evidence="14" id="KW-1185">Reference proteome</keyword>